<dbReference type="OrthoDB" id="1099at2759"/>
<evidence type="ECO:0000256" key="6">
    <source>
        <dbReference type="ARBA" id="ARBA00022989"/>
    </source>
</evidence>
<comment type="caution">
    <text evidence="9">The sequence shown here is derived from an EMBL/GenBank/DDBJ whole genome shotgun (WGS) entry which is preliminary data.</text>
</comment>
<evidence type="ECO:0000256" key="5">
    <source>
        <dbReference type="ARBA" id="ARBA00022692"/>
    </source>
</evidence>
<name>A0A8H7VQ75_9FUNG</name>
<feature type="transmembrane region" description="Helical" evidence="8">
    <location>
        <begin position="308"/>
        <end position="328"/>
    </location>
</feature>
<dbReference type="Proteomes" id="UP000613177">
    <property type="component" value="Unassembled WGS sequence"/>
</dbReference>
<dbReference type="FunFam" id="1.50.10.150:FF:000004">
    <property type="entry name" value="Malic acid transporter"/>
    <property type="match status" value="1"/>
</dbReference>
<dbReference type="Gene3D" id="1.50.10.150">
    <property type="entry name" value="Voltage-dependent anion channel"/>
    <property type="match status" value="1"/>
</dbReference>
<evidence type="ECO:0000256" key="4">
    <source>
        <dbReference type="ARBA" id="ARBA00022475"/>
    </source>
</evidence>
<feature type="transmembrane region" description="Helical" evidence="8">
    <location>
        <begin position="163"/>
        <end position="185"/>
    </location>
</feature>
<evidence type="ECO:0000256" key="8">
    <source>
        <dbReference type="SAM" id="Phobius"/>
    </source>
</evidence>
<feature type="transmembrane region" description="Helical" evidence="8">
    <location>
        <begin position="334"/>
        <end position="354"/>
    </location>
</feature>
<accession>A0A8H7VQ75</accession>
<dbReference type="CDD" id="cd09318">
    <property type="entry name" value="TDT_SSU1"/>
    <property type="match status" value="1"/>
</dbReference>
<evidence type="ECO:0000313" key="9">
    <source>
        <dbReference type="EMBL" id="KAG2230721.1"/>
    </source>
</evidence>
<keyword evidence="4" id="KW-1003">Cell membrane</keyword>
<feature type="transmembrane region" description="Helical" evidence="8">
    <location>
        <begin position="229"/>
        <end position="250"/>
    </location>
</feature>
<dbReference type="InterPro" id="IPR051629">
    <property type="entry name" value="Sulfite_efflux_TDT"/>
</dbReference>
<dbReference type="InterPro" id="IPR038665">
    <property type="entry name" value="Voltage-dep_anion_channel_sf"/>
</dbReference>
<evidence type="ECO:0000256" key="1">
    <source>
        <dbReference type="ARBA" id="ARBA00004651"/>
    </source>
</evidence>
<keyword evidence="5 8" id="KW-0812">Transmembrane</keyword>
<dbReference type="AlphaFoldDB" id="A0A8H7VQ75"/>
<keyword evidence="10" id="KW-1185">Reference proteome</keyword>
<dbReference type="GO" id="GO:0000319">
    <property type="term" value="F:sulfite transmembrane transporter activity"/>
    <property type="evidence" value="ECO:0007669"/>
    <property type="project" value="TreeGrafter"/>
</dbReference>
<keyword evidence="7 8" id="KW-0472">Membrane</keyword>
<evidence type="ECO:0000256" key="7">
    <source>
        <dbReference type="ARBA" id="ARBA00023136"/>
    </source>
</evidence>
<feature type="transmembrane region" description="Helical" evidence="8">
    <location>
        <begin position="191"/>
        <end position="217"/>
    </location>
</feature>
<dbReference type="Pfam" id="PF03595">
    <property type="entry name" value="SLAC1"/>
    <property type="match status" value="1"/>
</dbReference>
<feature type="transmembrane region" description="Helical" evidence="8">
    <location>
        <begin position="28"/>
        <end position="49"/>
    </location>
</feature>
<feature type="transmembrane region" description="Helical" evidence="8">
    <location>
        <begin position="96"/>
        <end position="116"/>
    </location>
</feature>
<dbReference type="PANTHER" id="PTHR31686:SF1">
    <property type="entry name" value="SULFITE EFFLUX PUMP SSU1"/>
    <property type="match status" value="1"/>
</dbReference>
<keyword evidence="3" id="KW-0813">Transport</keyword>
<evidence type="ECO:0000256" key="2">
    <source>
        <dbReference type="ARBA" id="ARBA00008566"/>
    </source>
</evidence>
<keyword evidence="6 8" id="KW-1133">Transmembrane helix</keyword>
<evidence type="ECO:0008006" key="11">
    <source>
        <dbReference type="Google" id="ProtNLM"/>
    </source>
</evidence>
<dbReference type="PANTHER" id="PTHR31686">
    <property type="match status" value="1"/>
</dbReference>
<reference evidence="9" key="1">
    <citation type="submission" date="2021-01" db="EMBL/GenBank/DDBJ databases">
        <title>Metabolic potential, ecology and presence of endohyphal bacteria is reflected in genomic diversity of Mucoromycotina.</title>
        <authorList>
            <person name="Muszewska A."/>
            <person name="Okrasinska A."/>
            <person name="Steczkiewicz K."/>
            <person name="Drgas O."/>
            <person name="Orlowska M."/>
            <person name="Perlinska-Lenart U."/>
            <person name="Aleksandrzak-Piekarczyk T."/>
            <person name="Szatraj K."/>
            <person name="Zielenkiewicz U."/>
            <person name="Pilsyk S."/>
            <person name="Malc E."/>
            <person name="Mieczkowski P."/>
            <person name="Kruszewska J.S."/>
            <person name="Biernat P."/>
            <person name="Pawlowska J."/>
        </authorList>
    </citation>
    <scope>NUCLEOTIDE SEQUENCE</scope>
    <source>
        <strain evidence="9">WA0000018081</strain>
    </source>
</reference>
<protein>
    <recommendedName>
        <fullName evidence="11">Sulfite efflux pump SSU1</fullName>
    </recommendedName>
</protein>
<evidence type="ECO:0000256" key="3">
    <source>
        <dbReference type="ARBA" id="ARBA00022448"/>
    </source>
</evidence>
<sequence>MSDSATVAEKPAGKRVPKEIIRHFTPSWFSVNMGTGILSILLYTFPFQFYGLPTIALVLYISNAVIFSIFFIITCLRYIMFPSIFQLMMKHSAQSLFIGTLPMGLTTITNFTILAISGKYEWGMNLAFVLWCIQFVFTMFSCIAVPFYIIVHHNHQLESMNGTWLLPIVPAVVTGASGGLLANHIDEHRGFIVLIISYITMGMGLCLALSIISIYFYRLAVHNLPPKEVIISSFLPLGPLGQGAFGMIQLGSASQRLLGDKYIMGLGNTAYGVGFLASLILWGYGVWYLCVAVFSVGITVKQRIPFNMGWWGLTFPLGVFTSATVAIGGVLDSMFFLVLGAILTCILVVIWLSVMAKTLQGVFSGEMFYAPCLTPVVLNT</sequence>
<organism evidence="9 10">
    <name type="scientific">Thamnidium elegans</name>
    <dbReference type="NCBI Taxonomy" id="101142"/>
    <lineage>
        <taxon>Eukaryota</taxon>
        <taxon>Fungi</taxon>
        <taxon>Fungi incertae sedis</taxon>
        <taxon>Mucoromycota</taxon>
        <taxon>Mucoromycotina</taxon>
        <taxon>Mucoromycetes</taxon>
        <taxon>Mucorales</taxon>
        <taxon>Mucorineae</taxon>
        <taxon>Mucoraceae</taxon>
        <taxon>Thamnidium</taxon>
    </lineage>
</organism>
<gene>
    <name evidence="9" type="ORF">INT48_004774</name>
</gene>
<feature type="transmembrane region" description="Helical" evidence="8">
    <location>
        <begin position="128"/>
        <end position="151"/>
    </location>
</feature>
<evidence type="ECO:0000313" key="10">
    <source>
        <dbReference type="Proteomes" id="UP000613177"/>
    </source>
</evidence>
<dbReference type="EMBL" id="JAEPRE010000186">
    <property type="protein sequence ID" value="KAG2230721.1"/>
    <property type="molecule type" value="Genomic_DNA"/>
</dbReference>
<dbReference type="GO" id="GO:0005886">
    <property type="term" value="C:plasma membrane"/>
    <property type="evidence" value="ECO:0007669"/>
    <property type="project" value="UniProtKB-SubCell"/>
</dbReference>
<feature type="transmembrane region" description="Helical" evidence="8">
    <location>
        <begin position="270"/>
        <end position="296"/>
    </location>
</feature>
<feature type="transmembrane region" description="Helical" evidence="8">
    <location>
        <begin position="55"/>
        <end position="76"/>
    </location>
</feature>
<comment type="subcellular location">
    <subcellularLocation>
        <location evidence="1">Cell membrane</location>
        <topology evidence="1">Multi-pass membrane protein</topology>
    </subcellularLocation>
</comment>
<comment type="similarity">
    <text evidence="2">Belongs to the tellurite-resistance/dicarboxylate transporter (TDT) family.</text>
</comment>
<proteinExistence type="inferred from homology"/>
<dbReference type="InterPro" id="IPR004695">
    <property type="entry name" value="SLAC1/Mae1/Ssu1/TehA"/>
</dbReference>